<dbReference type="PROSITE" id="PS51197">
    <property type="entry name" value="HTH_RRF2_2"/>
    <property type="match status" value="1"/>
</dbReference>
<evidence type="ECO:0000256" key="1">
    <source>
        <dbReference type="ARBA" id="ARBA00023125"/>
    </source>
</evidence>
<evidence type="ECO:0000313" key="2">
    <source>
        <dbReference type="EMBL" id="KEI67217.1"/>
    </source>
</evidence>
<proteinExistence type="predicted"/>
<keyword evidence="1" id="KW-0238">DNA-binding</keyword>
<reference evidence="2 3" key="1">
    <citation type="journal article" date="2014" name="Appl. Environ. Microbiol.">
        <title>Elucidation of insertion elements encoded on plasmids and in vitro construction of shuttle vectors from the toxic cyanobacterium Planktothrix.</title>
        <authorList>
            <person name="Christiansen G."/>
            <person name="Goesmann A."/>
            <person name="Kurmayer R."/>
        </authorList>
    </citation>
    <scope>NUCLEOTIDE SEQUENCE [LARGE SCALE GENOMIC DNA]</scope>
    <source>
        <strain evidence="2 3">NIVA-CYA 126/8</strain>
    </source>
</reference>
<keyword evidence="3" id="KW-1185">Reference proteome</keyword>
<dbReference type="PANTHER" id="PTHR33221">
    <property type="entry name" value="WINGED HELIX-TURN-HELIX TRANSCRIPTIONAL REGULATOR, RRF2 FAMILY"/>
    <property type="match status" value="1"/>
</dbReference>
<dbReference type="AlphaFoldDB" id="A0A073CH26"/>
<dbReference type="InterPro" id="IPR030489">
    <property type="entry name" value="TR_Rrf2-type_CS"/>
</dbReference>
<dbReference type="Pfam" id="PF02082">
    <property type="entry name" value="Rrf2"/>
    <property type="match status" value="1"/>
</dbReference>
<dbReference type="Gene3D" id="1.10.10.10">
    <property type="entry name" value="Winged helix-like DNA-binding domain superfamily/Winged helix DNA-binding domain"/>
    <property type="match status" value="1"/>
</dbReference>
<dbReference type="GO" id="GO:0003700">
    <property type="term" value="F:DNA-binding transcription factor activity"/>
    <property type="evidence" value="ECO:0007669"/>
    <property type="project" value="TreeGrafter"/>
</dbReference>
<dbReference type="InterPro" id="IPR000944">
    <property type="entry name" value="Tscrpt_reg_Rrf2"/>
</dbReference>
<dbReference type="EMBL" id="CM002803">
    <property type="protein sequence ID" value="KEI67217.1"/>
    <property type="molecule type" value="Genomic_DNA"/>
</dbReference>
<dbReference type="NCBIfam" id="TIGR00738">
    <property type="entry name" value="rrf2_super"/>
    <property type="match status" value="1"/>
</dbReference>
<dbReference type="PROSITE" id="PS01332">
    <property type="entry name" value="HTH_RRF2_1"/>
    <property type="match status" value="1"/>
</dbReference>
<dbReference type="PATRIC" id="fig|388467.6.peg.2230"/>
<gene>
    <name evidence="2" type="ORF">A19Y_2285</name>
</gene>
<accession>A0A073CH26</accession>
<dbReference type="Proteomes" id="UP000027395">
    <property type="component" value="Chromosome"/>
</dbReference>
<dbReference type="eggNOG" id="COG1959">
    <property type="taxonomic scope" value="Bacteria"/>
</dbReference>
<dbReference type="GO" id="GO:0003677">
    <property type="term" value="F:DNA binding"/>
    <property type="evidence" value="ECO:0007669"/>
    <property type="project" value="UniProtKB-KW"/>
</dbReference>
<name>A0A073CH26_PLAA1</name>
<sequence length="150" mass="17243">MNDFCVELSCKSQYALLALMELATHYDDPEPRQVRQISAQHNIPDRYLEQLLATLRRCGLVRSQRGSKGGYYLGKEPGKITLFDVVKCLEGSDPEASPQNSCPNTVEGTVIWEFWQEAEQMANSVLQKYSLKDLCEQRDARQQKDIMYYI</sequence>
<dbReference type="GO" id="GO:0005829">
    <property type="term" value="C:cytosol"/>
    <property type="evidence" value="ECO:0007669"/>
    <property type="project" value="TreeGrafter"/>
</dbReference>
<dbReference type="SUPFAM" id="SSF46785">
    <property type="entry name" value="Winged helix' DNA-binding domain"/>
    <property type="match status" value="1"/>
</dbReference>
<dbReference type="InterPro" id="IPR036390">
    <property type="entry name" value="WH_DNA-bd_sf"/>
</dbReference>
<dbReference type="InterPro" id="IPR036388">
    <property type="entry name" value="WH-like_DNA-bd_sf"/>
</dbReference>
<organism evidence="2 3">
    <name type="scientific">Planktothrix agardhii (strain NIVA-CYA 126/8)</name>
    <dbReference type="NCBI Taxonomy" id="388467"/>
    <lineage>
        <taxon>Bacteria</taxon>
        <taxon>Bacillati</taxon>
        <taxon>Cyanobacteriota</taxon>
        <taxon>Cyanophyceae</taxon>
        <taxon>Oscillatoriophycideae</taxon>
        <taxon>Oscillatoriales</taxon>
        <taxon>Microcoleaceae</taxon>
        <taxon>Planktothrix</taxon>
    </lineage>
</organism>
<dbReference type="PANTHER" id="PTHR33221:SF5">
    <property type="entry name" value="HTH-TYPE TRANSCRIPTIONAL REGULATOR ISCR"/>
    <property type="match status" value="1"/>
</dbReference>
<evidence type="ECO:0000313" key="3">
    <source>
        <dbReference type="Proteomes" id="UP000027395"/>
    </source>
</evidence>
<dbReference type="STRING" id="388467.A19Y_2285"/>
<protein>
    <submittedName>
        <fullName evidence="2">Uncharacterized protein</fullName>
    </submittedName>
</protein>
<dbReference type="HOGENOM" id="CLU_107144_0_1_3"/>